<evidence type="ECO:0000313" key="2">
    <source>
        <dbReference type="EMBL" id="MBO1866315.1"/>
    </source>
</evidence>
<reference evidence="3 4" key="2">
    <citation type="journal article" date="2022" name="Int. J. Syst. Evol. Microbiol.">
        <title>Strains of Bradyrhizobium barranii sp. nov. associated with legumes native to Canada are symbionts of soybeans and belong to different subspecies (subsp. barranii subsp. nov. and subsp. apii subsp. nov.) and symbiovars (sv. glycinearum and sv. septentrionale).</title>
        <authorList>
            <person name="Bromfield E.S.P."/>
            <person name="Cloutier S."/>
            <person name="Wasai-Hara S."/>
            <person name="Minamisawa K."/>
        </authorList>
    </citation>
    <scope>NUCLEOTIDE SEQUENCE [LARGE SCALE GENOMIC DNA]</scope>
    <source>
        <strain evidence="3 4">144S4</strain>
    </source>
</reference>
<gene>
    <name evidence="3" type="ORF">J4G43_035150</name>
    <name evidence="2" type="ORF">J4G43_37080</name>
</gene>
<reference evidence="2" key="1">
    <citation type="submission" date="2021-03" db="EMBL/GenBank/DDBJ databases">
        <title>Whole Genome Sequence of Bradyrhizobium sp. Strain 144S4.</title>
        <authorList>
            <person name="Bromfield E.S.P."/>
            <person name="Cloutier S."/>
        </authorList>
    </citation>
    <scope>NUCLEOTIDE SEQUENCE [LARGE SCALE GENOMIC DNA]</scope>
    <source>
        <strain evidence="2">144S4</strain>
    </source>
</reference>
<protein>
    <submittedName>
        <fullName evidence="2">Uncharacterized protein</fullName>
    </submittedName>
</protein>
<dbReference type="KEGG" id="bban:J4G43_035150"/>
<dbReference type="EMBL" id="JAGEMI010000001">
    <property type="protein sequence ID" value="MBO1866315.1"/>
    <property type="molecule type" value="Genomic_DNA"/>
</dbReference>
<evidence type="ECO:0000313" key="3">
    <source>
        <dbReference type="EMBL" id="UEM09903.1"/>
    </source>
</evidence>
<feature type="compositionally biased region" description="Polar residues" evidence="1">
    <location>
        <begin position="206"/>
        <end position="219"/>
    </location>
</feature>
<dbReference type="AlphaFoldDB" id="A0A939MEI7"/>
<name>A0A939MEI7_9BRAD</name>
<proteinExistence type="predicted"/>
<sequence length="361" mass="38836">MLTHVVFLLKRRAAAQSWQRALIALLLGAMVFATDGFGAAALDANNAVTLRGADAFKVLVGNTLRSVGDSKLIPTFRYFMTERLEYRCRGWDPSAVTRKDIKLYGEAGGCELVVVSLKEGRLCESHQYEQCQDHELKLTFARRSDPTKAADGEAVGLVTLPGTDGTVTALIDHDLIKGKYELIKGNGTIFPSFDPVPKPELLQPDTLPSSLLTQDSARTPRSAGLSDAEATSRIVGNTMVLLGRDGKPDGRAGEYYSPDGRIVVISIPAPTEGADLAHPSAEGAGSIFINRWKVENGGLCRTENDEPTKFICAVSACVEVPEPPGDHAAPRYCAGNSGIGSHAYIAKGNPFRFDFGKSKRK</sequence>
<accession>A0A939MEI7</accession>
<evidence type="ECO:0000313" key="4">
    <source>
        <dbReference type="Proteomes" id="UP000664702"/>
    </source>
</evidence>
<evidence type="ECO:0000256" key="1">
    <source>
        <dbReference type="SAM" id="MobiDB-lite"/>
    </source>
</evidence>
<dbReference type="Proteomes" id="UP000664702">
    <property type="component" value="Chromosome"/>
</dbReference>
<feature type="region of interest" description="Disordered" evidence="1">
    <location>
        <begin position="195"/>
        <end position="229"/>
    </location>
</feature>
<dbReference type="EMBL" id="CP086136">
    <property type="protein sequence ID" value="UEM09903.1"/>
    <property type="molecule type" value="Genomic_DNA"/>
</dbReference>
<dbReference type="RefSeq" id="WP_208087719.1">
    <property type="nucleotide sequence ID" value="NZ_CP086136.1"/>
</dbReference>
<organism evidence="2">
    <name type="scientific">Bradyrhizobium barranii subsp. barranii</name>
    <dbReference type="NCBI Taxonomy" id="2823807"/>
    <lineage>
        <taxon>Bacteria</taxon>
        <taxon>Pseudomonadati</taxon>
        <taxon>Pseudomonadota</taxon>
        <taxon>Alphaproteobacteria</taxon>
        <taxon>Hyphomicrobiales</taxon>
        <taxon>Nitrobacteraceae</taxon>
        <taxon>Bradyrhizobium</taxon>
        <taxon>Bradyrhizobium barranii</taxon>
    </lineage>
</organism>